<keyword evidence="5" id="KW-1003">Cell membrane</keyword>
<evidence type="ECO:0000256" key="10">
    <source>
        <dbReference type="ARBA" id="ARBA00023225"/>
    </source>
</evidence>
<keyword evidence="11" id="KW-0175">Coiled coil</keyword>
<evidence type="ECO:0000256" key="8">
    <source>
        <dbReference type="ARBA" id="ARBA00022927"/>
    </source>
</evidence>
<dbReference type="Proteomes" id="UP000202440">
    <property type="component" value="Chromosome"/>
</dbReference>
<evidence type="ECO:0000256" key="1">
    <source>
        <dbReference type="ARBA" id="ARBA00004413"/>
    </source>
</evidence>
<sequence length="156" mass="18123">MEASVARHPRAIRLQTVVKLAERDERQALANLGQAQQKLQAEQEQKQQLSDYANDYQQQLSGGHGGQLSAAQLHTTVGFLRQIEQALKQQQEQIVLLQKQVEHERGIWQQCQAKLKALHHLLDKLDQEYDEQQQRLEQHQADEWSNRAAFDRLKSR</sequence>
<accession>A0A222FNI4</accession>
<dbReference type="KEGG" id="bsan:CHH28_18825"/>
<dbReference type="PANTHER" id="PTHR38786:SF1">
    <property type="entry name" value="FLAGELLAR FLIJ PROTEIN"/>
    <property type="match status" value="1"/>
</dbReference>
<keyword evidence="6" id="KW-0145">Chemotaxis</keyword>
<name>A0A222FNI4_9GAMM</name>
<protein>
    <recommendedName>
        <fullName evidence="3">Flagellar FliJ protein</fullName>
    </recommendedName>
</protein>
<evidence type="ECO:0000256" key="11">
    <source>
        <dbReference type="SAM" id="Coils"/>
    </source>
</evidence>
<dbReference type="Pfam" id="PF02050">
    <property type="entry name" value="FliJ"/>
    <property type="match status" value="1"/>
</dbReference>
<evidence type="ECO:0000256" key="3">
    <source>
        <dbReference type="ARBA" id="ARBA00020392"/>
    </source>
</evidence>
<evidence type="ECO:0000256" key="4">
    <source>
        <dbReference type="ARBA" id="ARBA00022448"/>
    </source>
</evidence>
<keyword evidence="12" id="KW-0969">Cilium</keyword>
<keyword evidence="8" id="KW-0653">Protein transport</keyword>
<keyword evidence="12" id="KW-0966">Cell projection</keyword>
<dbReference type="Gene3D" id="1.10.287.1700">
    <property type="match status" value="1"/>
</dbReference>
<evidence type="ECO:0000256" key="6">
    <source>
        <dbReference type="ARBA" id="ARBA00022500"/>
    </source>
</evidence>
<dbReference type="GO" id="GO:0044781">
    <property type="term" value="P:bacterial-type flagellum organization"/>
    <property type="evidence" value="ECO:0007669"/>
    <property type="project" value="UniProtKB-KW"/>
</dbReference>
<dbReference type="PANTHER" id="PTHR38786">
    <property type="entry name" value="FLAGELLAR FLIJ PROTEIN"/>
    <property type="match status" value="1"/>
</dbReference>
<organism evidence="12 13">
    <name type="scientific">Bacterioplanes sanyensis</name>
    <dbReference type="NCBI Taxonomy" id="1249553"/>
    <lineage>
        <taxon>Bacteria</taxon>
        <taxon>Pseudomonadati</taxon>
        <taxon>Pseudomonadota</taxon>
        <taxon>Gammaproteobacteria</taxon>
        <taxon>Oceanospirillales</taxon>
        <taxon>Oceanospirillaceae</taxon>
        <taxon>Bacterioplanes</taxon>
    </lineage>
</organism>
<dbReference type="AlphaFoldDB" id="A0A222FNI4"/>
<proteinExistence type="inferred from homology"/>
<dbReference type="GO" id="GO:0071973">
    <property type="term" value="P:bacterial-type flagellum-dependent cell motility"/>
    <property type="evidence" value="ECO:0007669"/>
    <property type="project" value="InterPro"/>
</dbReference>
<keyword evidence="13" id="KW-1185">Reference proteome</keyword>
<dbReference type="InterPro" id="IPR052570">
    <property type="entry name" value="FliJ"/>
</dbReference>
<dbReference type="GO" id="GO:0005886">
    <property type="term" value="C:plasma membrane"/>
    <property type="evidence" value="ECO:0007669"/>
    <property type="project" value="UniProtKB-SubCell"/>
</dbReference>
<evidence type="ECO:0000256" key="2">
    <source>
        <dbReference type="ARBA" id="ARBA00010004"/>
    </source>
</evidence>
<keyword evidence="9" id="KW-0472">Membrane</keyword>
<evidence type="ECO:0000256" key="9">
    <source>
        <dbReference type="ARBA" id="ARBA00023136"/>
    </source>
</evidence>
<keyword evidence="10" id="KW-1006">Bacterial flagellum protein export</keyword>
<evidence type="ECO:0000313" key="13">
    <source>
        <dbReference type="Proteomes" id="UP000202440"/>
    </source>
</evidence>
<reference evidence="12 13" key="1">
    <citation type="submission" date="2017-07" db="EMBL/GenBank/DDBJ databases">
        <title>Annotated genome sequence of Bacterioplanes sanyensis isolated from Red Sea.</title>
        <authorList>
            <person name="Rehman Z.U."/>
        </authorList>
    </citation>
    <scope>NUCLEOTIDE SEQUENCE [LARGE SCALE GENOMIC DNA]</scope>
    <source>
        <strain evidence="12 13">NV9</strain>
    </source>
</reference>
<comment type="similarity">
    <text evidence="2">Belongs to the FliJ family.</text>
</comment>
<dbReference type="GO" id="GO:0006935">
    <property type="term" value="P:chemotaxis"/>
    <property type="evidence" value="ECO:0007669"/>
    <property type="project" value="UniProtKB-KW"/>
</dbReference>
<evidence type="ECO:0000256" key="7">
    <source>
        <dbReference type="ARBA" id="ARBA00022795"/>
    </source>
</evidence>
<dbReference type="EMBL" id="CP022530">
    <property type="protein sequence ID" value="ASP40595.1"/>
    <property type="molecule type" value="Genomic_DNA"/>
</dbReference>
<comment type="subcellular location">
    <subcellularLocation>
        <location evidence="1">Cell membrane</location>
        <topology evidence="1">Peripheral membrane protein</topology>
        <orientation evidence="1">Cytoplasmic side</orientation>
    </subcellularLocation>
</comment>
<gene>
    <name evidence="12" type="primary">fliJ</name>
    <name evidence="12" type="ORF">CHH28_18825</name>
</gene>
<keyword evidence="12" id="KW-0282">Flagellum</keyword>
<evidence type="ECO:0000313" key="12">
    <source>
        <dbReference type="EMBL" id="ASP40595.1"/>
    </source>
</evidence>
<keyword evidence="4" id="KW-0813">Transport</keyword>
<dbReference type="GO" id="GO:0015031">
    <property type="term" value="P:protein transport"/>
    <property type="evidence" value="ECO:0007669"/>
    <property type="project" value="UniProtKB-KW"/>
</dbReference>
<dbReference type="InterPro" id="IPR012823">
    <property type="entry name" value="Flagell_FliJ"/>
</dbReference>
<dbReference type="NCBIfam" id="TIGR02473">
    <property type="entry name" value="flagell_FliJ"/>
    <property type="match status" value="1"/>
</dbReference>
<evidence type="ECO:0000256" key="5">
    <source>
        <dbReference type="ARBA" id="ARBA00022475"/>
    </source>
</evidence>
<dbReference type="GO" id="GO:0009288">
    <property type="term" value="C:bacterial-type flagellum"/>
    <property type="evidence" value="ECO:0007669"/>
    <property type="project" value="InterPro"/>
</dbReference>
<dbReference type="InterPro" id="IPR053716">
    <property type="entry name" value="Flag_assembly_chemotaxis_eff"/>
</dbReference>
<keyword evidence="7" id="KW-1005">Bacterial flagellum biogenesis</keyword>
<feature type="coiled-coil region" evidence="11">
    <location>
        <begin position="18"/>
        <end position="142"/>
    </location>
</feature>